<name>A0A9D4R0S5_DREPO</name>
<reference evidence="1" key="2">
    <citation type="submission" date="2020-11" db="EMBL/GenBank/DDBJ databases">
        <authorList>
            <person name="McCartney M.A."/>
            <person name="Auch B."/>
            <person name="Kono T."/>
            <person name="Mallez S."/>
            <person name="Becker A."/>
            <person name="Gohl D.M."/>
            <person name="Silverstein K.A.T."/>
            <person name="Koren S."/>
            <person name="Bechman K.B."/>
            <person name="Herman A."/>
            <person name="Abrahante J.E."/>
            <person name="Garbe J."/>
        </authorList>
    </citation>
    <scope>NUCLEOTIDE SEQUENCE</scope>
    <source>
        <strain evidence="1">Duluth1</strain>
        <tissue evidence="1">Whole animal</tissue>
    </source>
</reference>
<keyword evidence="2" id="KW-1185">Reference proteome</keyword>
<gene>
    <name evidence="1" type="ORF">DPMN_092231</name>
</gene>
<proteinExistence type="predicted"/>
<organism evidence="1 2">
    <name type="scientific">Dreissena polymorpha</name>
    <name type="common">Zebra mussel</name>
    <name type="synonym">Mytilus polymorpha</name>
    <dbReference type="NCBI Taxonomy" id="45954"/>
    <lineage>
        <taxon>Eukaryota</taxon>
        <taxon>Metazoa</taxon>
        <taxon>Spiralia</taxon>
        <taxon>Lophotrochozoa</taxon>
        <taxon>Mollusca</taxon>
        <taxon>Bivalvia</taxon>
        <taxon>Autobranchia</taxon>
        <taxon>Heteroconchia</taxon>
        <taxon>Euheterodonta</taxon>
        <taxon>Imparidentia</taxon>
        <taxon>Neoheterodontei</taxon>
        <taxon>Myida</taxon>
        <taxon>Dreissenoidea</taxon>
        <taxon>Dreissenidae</taxon>
        <taxon>Dreissena</taxon>
    </lineage>
</organism>
<protein>
    <submittedName>
        <fullName evidence="1">Uncharacterized protein</fullName>
    </submittedName>
</protein>
<comment type="caution">
    <text evidence="1">The sequence shown here is derived from an EMBL/GenBank/DDBJ whole genome shotgun (WGS) entry which is preliminary data.</text>
</comment>
<reference evidence="1" key="1">
    <citation type="journal article" date="2019" name="bioRxiv">
        <title>The Genome of the Zebra Mussel, Dreissena polymorpha: A Resource for Invasive Species Research.</title>
        <authorList>
            <person name="McCartney M.A."/>
            <person name="Auch B."/>
            <person name="Kono T."/>
            <person name="Mallez S."/>
            <person name="Zhang Y."/>
            <person name="Obille A."/>
            <person name="Becker A."/>
            <person name="Abrahante J.E."/>
            <person name="Garbe J."/>
            <person name="Badalamenti J.P."/>
            <person name="Herman A."/>
            <person name="Mangelson H."/>
            <person name="Liachko I."/>
            <person name="Sullivan S."/>
            <person name="Sone E.D."/>
            <person name="Koren S."/>
            <person name="Silverstein K.A.T."/>
            <person name="Beckman K.B."/>
            <person name="Gohl D.M."/>
        </authorList>
    </citation>
    <scope>NUCLEOTIDE SEQUENCE</scope>
    <source>
        <strain evidence="1">Duluth1</strain>
        <tissue evidence="1">Whole animal</tissue>
    </source>
</reference>
<accession>A0A9D4R0S5</accession>
<evidence type="ECO:0000313" key="2">
    <source>
        <dbReference type="Proteomes" id="UP000828390"/>
    </source>
</evidence>
<dbReference type="Proteomes" id="UP000828390">
    <property type="component" value="Unassembled WGS sequence"/>
</dbReference>
<sequence length="85" mass="9521">MSLYVNWSILARKVDLEPSRLLPEVSKTCLLRPPEVDIDSVTCLSELSKTGMIWSPEVDKDSITRLPQLSHGVYGKSAEEGIYDI</sequence>
<dbReference type="EMBL" id="JAIWYP010000003">
    <property type="protein sequence ID" value="KAH3849827.1"/>
    <property type="molecule type" value="Genomic_DNA"/>
</dbReference>
<evidence type="ECO:0000313" key="1">
    <source>
        <dbReference type="EMBL" id="KAH3849827.1"/>
    </source>
</evidence>
<dbReference type="AlphaFoldDB" id="A0A9D4R0S5"/>